<feature type="non-terminal residue" evidence="3">
    <location>
        <position position="1"/>
    </location>
</feature>
<dbReference type="InterPro" id="IPR036291">
    <property type="entry name" value="NAD(P)-bd_dom_sf"/>
</dbReference>
<gene>
    <name evidence="3" type="ORF">S01H1_30175</name>
</gene>
<proteinExistence type="predicted"/>
<keyword evidence="1" id="KW-0520">NAD</keyword>
<dbReference type="Pfam" id="PF16363">
    <property type="entry name" value="GDP_Man_Dehyd"/>
    <property type="match status" value="1"/>
</dbReference>
<name>X0U8Q5_9ZZZZ</name>
<dbReference type="PANTHER" id="PTHR43574">
    <property type="entry name" value="EPIMERASE-RELATED"/>
    <property type="match status" value="1"/>
</dbReference>
<accession>X0U8Q5</accession>
<sequence>YKSVIENYNSLKDIFKSYPPNAVINLAARAGVRYSLENPFIYLSINAVGHLNLLELSKEYNINKFILASTSSLYVGQEVPFREDLPVNTPISPYAASKKAAEAMAFTYHYLYGIDISILRYFTIYRPAGRPNMSPFRFIKWIMESLS</sequence>
<dbReference type="AlphaFoldDB" id="X0U8Q5"/>
<organism evidence="3">
    <name type="scientific">marine sediment metagenome</name>
    <dbReference type="NCBI Taxonomy" id="412755"/>
    <lineage>
        <taxon>unclassified sequences</taxon>
        <taxon>metagenomes</taxon>
        <taxon>ecological metagenomes</taxon>
    </lineage>
</organism>
<evidence type="ECO:0000259" key="2">
    <source>
        <dbReference type="Pfam" id="PF16363"/>
    </source>
</evidence>
<feature type="domain" description="NAD(P)-binding" evidence="2">
    <location>
        <begin position="5"/>
        <end position="131"/>
    </location>
</feature>
<dbReference type="SUPFAM" id="SSF51735">
    <property type="entry name" value="NAD(P)-binding Rossmann-fold domains"/>
    <property type="match status" value="1"/>
</dbReference>
<comment type="caution">
    <text evidence="3">The sequence shown here is derived from an EMBL/GenBank/DDBJ whole genome shotgun (WGS) entry which is preliminary data.</text>
</comment>
<evidence type="ECO:0000313" key="3">
    <source>
        <dbReference type="EMBL" id="GAF95711.1"/>
    </source>
</evidence>
<dbReference type="InterPro" id="IPR016040">
    <property type="entry name" value="NAD(P)-bd_dom"/>
</dbReference>
<dbReference type="Gene3D" id="3.90.25.10">
    <property type="entry name" value="UDP-galactose 4-epimerase, domain 1"/>
    <property type="match status" value="1"/>
</dbReference>
<reference evidence="3" key="1">
    <citation type="journal article" date="2014" name="Front. Microbiol.">
        <title>High frequency of phylogenetically diverse reductive dehalogenase-homologous genes in deep subseafloor sedimentary metagenomes.</title>
        <authorList>
            <person name="Kawai M."/>
            <person name="Futagami T."/>
            <person name="Toyoda A."/>
            <person name="Takaki Y."/>
            <person name="Nishi S."/>
            <person name="Hori S."/>
            <person name="Arai W."/>
            <person name="Tsubouchi T."/>
            <person name="Morono Y."/>
            <person name="Uchiyama I."/>
            <person name="Ito T."/>
            <person name="Fujiyama A."/>
            <person name="Inagaki F."/>
            <person name="Takami H."/>
        </authorList>
    </citation>
    <scope>NUCLEOTIDE SEQUENCE</scope>
    <source>
        <strain evidence="3">Expedition CK06-06</strain>
    </source>
</reference>
<dbReference type="EMBL" id="BARS01018546">
    <property type="protein sequence ID" value="GAF95711.1"/>
    <property type="molecule type" value="Genomic_DNA"/>
</dbReference>
<dbReference type="Gene3D" id="3.40.50.720">
    <property type="entry name" value="NAD(P)-binding Rossmann-like Domain"/>
    <property type="match status" value="1"/>
</dbReference>
<evidence type="ECO:0000256" key="1">
    <source>
        <dbReference type="ARBA" id="ARBA00023027"/>
    </source>
</evidence>
<protein>
    <recommendedName>
        <fullName evidence="2">NAD(P)-binding domain-containing protein</fullName>
    </recommendedName>
</protein>